<dbReference type="WBParaSite" id="Pan_g3105.t1">
    <property type="protein sequence ID" value="Pan_g3105.t1"/>
    <property type="gene ID" value="Pan_g3105"/>
</dbReference>
<dbReference type="GO" id="GO:1901255">
    <property type="term" value="P:nucleotide-excision repair involved in interstrand cross-link repair"/>
    <property type="evidence" value="ECO:0007669"/>
    <property type="project" value="TreeGrafter"/>
</dbReference>
<protein>
    <submittedName>
        <fullName evidence="6">ERCC4 domain-containing protein</fullName>
    </submittedName>
</protein>
<dbReference type="Proteomes" id="UP000492821">
    <property type="component" value="Unassembled WGS sequence"/>
</dbReference>
<evidence type="ECO:0000313" key="5">
    <source>
        <dbReference type="Proteomes" id="UP000492821"/>
    </source>
</evidence>
<dbReference type="PANTHER" id="PTHR10150:SF0">
    <property type="entry name" value="DNA REPAIR ENDONUCLEASE XPF"/>
    <property type="match status" value="1"/>
</dbReference>
<feature type="region of interest" description="Disordered" evidence="4">
    <location>
        <begin position="1"/>
        <end position="21"/>
    </location>
</feature>
<feature type="region of interest" description="Disordered" evidence="4">
    <location>
        <begin position="481"/>
        <end position="528"/>
    </location>
</feature>
<name>A0A7E4ZY81_PANRE</name>
<dbReference type="GO" id="GO:0003684">
    <property type="term" value="F:damaged DNA binding"/>
    <property type="evidence" value="ECO:0007669"/>
    <property type="project" value="TreeGrafter"/>
</dbReference>
<evidence type="ECO:0000256" key="1">
    <source>
        <dbReference type="ARBA" id="ARBA00022763"/>
    </source>
</evidence>
<feature type="compositionally biased region" description="Polar residues" evidence="4">
    <location>
        <begin position="1"/>
        <end position="14"/>
    </location>
</feature>
<feature type="compositionally biased region" description="Basic and acidic residues" evidence="4">
    <location>
        <begin position="496"/>
        <end position="508"/>
    </location>
</feature>
<dbReference type="GO" id="GO:0000724">
    <property type="term" value="P:double-strand break repair via homologous recombination"/>
    <property type="evidence" value="ECO:0007669"/>
    <property type="project" value="TreeGrafter"/>
</dbReference>
<proteinExistence type="predicted"/>
<keyword evidence="1" id="KW-0227">DNA damage</keyword>
<organism evidence="5 6">
    <name type="scientific">Panagrellus redivivus</name>
    <name type="common">Microworm</name>
    <dbReference type="NCBI Taxonomy" id="6233"/>
    <lineage>
        <taxon>Eukaryota</taxon>
        <taxon>Metazoa</taxon>
        <taxon>Ecdysozoa</taxon>
        <taxon>Nematoda</taxon>
        <taxon>Chromadorea</taxon>
        <taxon>Rhabditida</taxon>
        <taxon>Tylenchina</taxon>
        <taxon>Panagrolaimomorpha</taxon>
        <taxon>Panagrolaimoidea</taxon>
        <taxon>Panagrolaimidae</taxon>
        <taxon>Panagrellus</taxon>
    </lineage>
</organism>
<keyword evidence="2" id="KW-0378">Hydrolase</keyword>
<keyword evidence="3" id="KW-0234">DNA repair</keyword>
<evidence type="ECO:0000313" key="6">
    <source>
        <dbReference type="WBParaSite" id="Pan_g3105.t1"/>
    </source>
</evidence>
<dbReference type="GO" id="GO:0000014">
    <property type="term" value="F:single-stranded DNA endodeoxyribonuclease activity"/>
    <property type="evidence" value="ECO:0007669"/>
    <property type="project" value="TreeGrafter"/>
</dbReference>
<sequence>MDSDGSPASSSVTINDDDESEDVIVEEEDGRVELLPHEQELLLDTMNDDVLFVTGRGLGLERLILHHLHLYSDSKLLVLVINATPADEHFYLHKLKQINPGCPPKLINSSVTNKQREQVYLDGGIQFITSRVLMTDLLTKLIPSKNVTGIIVFRAHELLSSYQESFILRLYREQKADGFVKAFSDQPTAITSGGLGQLQRLFDKLYIKKIRLLPRFDTVIKSTYDIAPPKLSEFEVELPMGLRRVRLSLMDIVRTCVRELKSTVHSLEIVVEDDAMSPSAALYPTKLELDLRSKTLLLTDRQTRIMNDLRLLRTLLRKVEDLDPYSAFKFLQGLRNDKDLVDNNSGWLFTPTAAKVFSGLEGLCATKASEKAPPMVATPPKWNALRTVLNELAEKDLSDNDKILLITPSDECSRQLVDVIKFGGPRFQWMLTKAMMAEKPNPGETPGKEPSERSWWNPNCVVLYDTQIDLKNEHKTLVTKLQNQQKKASKNSKRGRVAEASETPEAKKYRQSSLVNFGVMRHESRQKS</sequence>
<dbReference type="GO" id="GO:0003697">
    <property type="term" value="F:single-stranded DNA binding"/>
    <property type="evidence" value="ECO:0007669"/>
    <property type="project" value="TreeGrafter"/>
</dbReference>
<evidence type="ECO:0000256" key="2">
    <source>
        <dbReference type="ARBA" id="ARBA00022801"/>
    </source>
</evidence>
<evidence type="ECO:0000256" key="4">
    <source>
        <dbReference type="SAM" id="MobiDB-lite"/>
    </source>
</evidence>
<reference evidence="5" key="1">
    <citation type="journal article" date="2013" name="Genetics">
        <title>The draft genome and transcriptome of Panagrellus redivivus are shaped by the harsh demands of a free-living lifestyle.</title>
        <authorList>
            <person name="Srinivasan J."/>
            <person name="Dillman A.R."/>
            <person name="Macchietto M.G."/>
            <person name="Heikkinen L."/>
            <person name="Lakso M."/>
            <person name="Fracchia K.M."/>
            <person name="Antoshechkin I."/>
            <person name="Mortazavi A."/>
            <person name="Wong G."/>
            <person name="Sternberg P.W."/>
        </authorList>
    </citation>
    <scope>NUCLEOTIDE SEQUENCE [LARGE SCALE GENOMIC DNA]</scope>
    <source>
        <strain evidence="5">MT8872</strain>
    </source>
</reference>
<evidence type="ECO:0000256" key="3">
    <source>
        <dbReference type="ARBA" id="ARBA00023204"/>
    </source>
</evidence>
<dbReference type="PANTHER" id="PTHR10150">
    <property type="entry name" value="DNA REPAIR ENDONUCLEASE XPF"/>
    <property type="match status" value="1"/>
</dbReference>
<dbReference type="AlphaFoldDB" id="A0A7E4ZY81"/>
<keyword evidence="5" id="KW-1185">Reference proteome</keyword>
<dbReference type="GO" id="GO:0000110">
    <property type="term" value="C:nucleotide-excision repair factor 1 complex"/>
    <property type="evidence" value="ECO:0007669"/>
    <property type="project" value="TreeGrafter"/>
</dbReference>
<accession>A0A7E4ZY81</accession>
<dbReference type="GO" id="GO:0000712">
    <property type="term" value="P:resolution of meiotic recombination intermediates"/>
    <property type="evidence" value="ECO:0007669"/>
    <property type="project" value="TreeGrafter"/>
</dbReference>
<reference evidence="6" key="2">
    <citation type="submission" date="2020-10" db="UniProtKB">
        <authorList>
            <consortium name="WormBaseParasite"/>
        </authorList>
    </citation>
    <scope>IDENTIFICATION</scope>
</reference>